<name>A0A1F6C4G6_HANXR</name>
<organism evidence="2 3">
    <name type="scientific">Handelsmanbacteria sp. (strain RIFCSPLOWO2_12_FULL_64_10)</name>
    <dbReference type="NCBI Taxonomy" id="1817868"/>
    <lineage>
        <taxon>Bacteria</taxon>
        <taxon>Candidatus Handelsmaniibacteriota</taxon>
    </lineage>
</organism>
<accession>A0A1F6C4G6</accession>
<dbReference type="AlphaFoldDB" id="A0A1F6C4G6"/>
<sequence length="137" mass="15479">MTLADFRTIPYAAGFQAPACKVDRVVQDGDVIEACGFRFEVLHAPGHTDGCVIYQLRHAGKIIWFVGDVLMSPNTDYRPELGWKGGEEFDKPTYIKTLKRLSALPVDCILAGHYIPYLREGHRLVGRAYVKALIEWR</sequence>
<dbReference type="SUPFAM" id="SSF56281">
    <property type="entry name" value="Metallo-hydrolase/oxidoreductase"/>
    <property type="match status" value="1"/>
</dbReference>
<dbReference type="InterPro" id="IPR001279">
    <property type="entry name" value="Metallo-B-lactamas"/>
</dbReference>
<proteinExistence type="predicted"/>
<dbReference type="Gene3D" id="3.60.15.10">
    <property type="entry name" value="Ribonuclease Z/Hydroxyacylglutathione hydrolase-like"/>
    <property type="match status" value="1"/>
</dbReference>
<dbReference type="Proteomes" id="UP000178606">
    <property type="component" value="Unassembled WGS sequence"/>
</dbReference>
<dbReference type="Pfam" id="PF00753">
    <property type="entry name" value="Lactamase_B"/>
    <property type="match status" value="1"/>
</dbReference>
<protein>
    <recommendedName>
        <fullName evidence="1">Metallo-beta-lactamase domain-containing protein</fullName>
    </recommendedName>
</protein>
<dbReference type="InterPro" id="IPR036866">
    <property type="entry name" value="RibonucZ/Hydroxyglut_hydro"/>
</dbReference>
<reference evidence="2 3" key="1">
    <citation type="journal article" date="2016" name="Nat. Commun.">
        <title>Thousands of microbial genomes shed light on interconnected biogeochemical processes in an aquifer system.</title>
        <authorList>
            <person name="Anantharaman K."/>
            <person name="Brown C.T."/>
            <person name="Hug L.A."/>
            <person name="Sharon I."/>
            <person name="Castelle C.J."/>
            <person name="Probst A.J."/>
            <person name="Thomas B.C."/>
            <person name="Singh A."/>
            <person name="Wilkins M.J."/>
            <person name="Karaoz U."/>
            <person name="Brodie E.L."/>
            <person name="Williams K.H."/>
            <person name="Hubbard S.S."/>
            <person name="Banfield J.F."/>
        </authorList>
    </citation>
    <scope>NUCLEOTIDE SEQUENCE [LARGE SCALE GENOMIC DNA]</scope>
    <source>
        <strain evidence="3">RIFCSPLOWO2_12_FULL_64_10</strain>
    </source>
</reference>
<feature type="domain" description="Metallo-beta-lactamase" evidence="1">
    <location>
        <begin position="21"/>
        <end position="113"/>
    </location>
</feature>
<gene>
    <name evidence="2" type="ORF">A3F84_04615</name>
</gene>
<evidence type="ECO:0000313" key="2">
    <source>
        <dbReference type="EMBL" id="OGG43892.1"/>
    </source>
</evidence>
<evidence type="ECO:0000313" key="3">
    <source>
        <dbReference type="Proteomes" id="UP000178606"/>
    </source>
</evidence>
<evidence type="ECO:0000259" key="1">
    <source>
        <dbReference type="Pfam" id="PF00753"/>
    </source>
</evidence>
<dbReference type="EMBL" id="MFKF01000423">
    <property type="protein sequence ID" value="OGG43892.1"/>
    <property type="molecule type" value="Genomic_DNA"/>
</dbReference>
<comment type="caution">
    <text evidence="2">The sequence shown here is derived from an EMBL/GenBank/DDBJ whole genome shotgun (WGS) entry which is preliminary data.</text>
</comment>